<evidence type="ECO:0000256" key="1">
    <source>
        <dbReference type="ARBA" id="ARBA00001936"/>
    </source>
</evidence>
<proteinExistence type="predicted"/>
<keyword evidence="9" id="KW-0732">Signal</keyword>
<dbReference type="Pfam" id="PF03372">
    <property type="entry name" value="Exo_endo_phos"/>
    <property type="match status" value="1"/>
</dbReference>
<reference evidence="11 12" key="1">
    <citation type="submission" date="2023-05" db="EMBL/GenBank/DDBJ databases">
        <title>Microbacterium dauci sp.nov., Isolated from Carrot Rhizosphere Soil.</title>
        <authorList>
            <person name="Xiao Z."/>
            <person name="Zheng J."/>
        </authorList>
    </citation>
    <scope>NUCLEOTIDE SEQUENCE [LARGE SCALE GENOMIC DNA]</scope>
    <source>
        <strain evidence="11 12">LX3-4</strain>
    </source>
</reference>
<accession>A0ABT6ZE86</accession>
<keyword evidence="7" id="KW-0460">Magnesium</keyword>
<comment type="cofactor">
    <cofactor evidence="2">
        <name>Mg(2+)</name>
        <dbReference type="ChEBI" id="CHEBI:18420"/>
    </cofactor>
</comment>
<protein>
    <submittedName>
        <fullName evidence="11">Endonuclease/exonuclease/phosphatase family protein</fullName>
    </submittedName>
</protein>
<keyword evidence="5" id="KW-0227">DNA damage</keyword>
<comment type="cofactor">
    <cofactor evidence="1">
        <name>Mn(2+)</name>
        <dbReference type="ChEBI" id="CHEBI:29035"/>
    </cofactor>
</comment>
<gene>
    <name evidence="11" type="ORF">QNI14_08425</name>
</gene>
<evidence type="ECO:0000256" key="8">
    <source>
        <dbReference type="ARBA" id="ARBA00023204"/>
    </source>
</evidence>
<evidence type="ECO:0000256" key="3">
    <source>
        <dbReference type="ARBA" id="ARBA00022722"/>
    </source>
</evidence>
<dbReference type="PANTHER" id="PTHR15822:SF4">
    <property type="entry name" value="TYROSYL-DNA PHOSPHODIESTERASE 2"/>
    <property type="match status" value="1"/>
</dbReference>
<feature type="chain" id="PRO_5047452786" evidence="9">
    <location>
        <begin position="30"/>
        <end position="282"/>
    </location>
</feature>
<dbReference type="GO" id="GO:0004519">
    <property type="term" value="F:endonuclease activity"/>
    <property type="evidence" value="ECO:0007669"/>
    <property type="project" value="UniProtKB-KW"/>
</dbReference>
<dbReference type="Proteomes" id="UP001321481">
    <property type="component" value="Unassembled WGS sequence"/>
</dbReference>
<dbReference type="EMBL" id="JASJND010000005">
    <property type="protein sequence ID" value="MDJ1114477.1"/>
    <property type="molecule type" value="Genomic_DNA"/>
</dbReference>
<dbReference type="InterPro" id="IPR005135">
    <property type="entry name" value="Endo/exonuclease/phosphatase"/>
</dbReference>
<comment type="caution">
    <text evidence="11">The sequence shown here is derived from an EMBL/GenBank/DDBJ whole genome shotgun (WGS) entry which is preliminary data.</text>
</comment>
<organism evidence="11 12">
    <name type="scientific">Microbacterium dauci</name>
    <dbReference type="NCBI Taxonomy" id="3048008"/>
    <lineage>
        <taxon>Bacteria</taxon>
        <taxon>Bacillati</taxon>
        <taxon>Actinomycetota</taxon>
        <taxon>Actinomycetes</taxon>
        <taxon>Micrococcales</taxon>
        <taxon>Microbacteriaceae</taxon>
        <taxon>Microbacterium</taxon>
    </lineage>
</organism>
<evidence type="ECO:0000313" key="11">
    <source>
        <dbReference type="EMBL" id="MDJ1114477.1"/>
    </source>
</evidence>
<keyword evidence="11" id="KW-0255">Endonuclease</keyword>
<feature type="domain" description="Endonuclease/exonuclease/phosphatase" evidence="10">
    <location>
        <begin position="37"/>
        <end position="271"/>
    </location>
</feature>
<keyword evidence="3" id="KW-0540">Nuclease</keyword>
<keyword evidence="6" id="KW-0378">Hydrolase</keyword>
<dbReference type="Gene3D" id="3.60.10.10">
    <property type="entry name" value="Endonuclease/exonuclease/phosphatase"/>
    <property type="match status" value="1"/>
</dbReference>
<evidence type="ECO:0000259" key="10">
    <source>
        <dbReference type="Pfam" id="PF03372"/>
    </source>
</evidence>
<evidence type="ECO:0000256" key="7">
    <source>
        <dbReference type="ARBA" id="ARBA00022842"/>
    </source>
</evidence>
<keyword evidence="8" id="KW-0234">DNA repair</keyword>
<dbReference type="InterPro" id="IPR051547">
    <property type="entry name" value="TDP2-like"/>
</dbReference>
<dbReference type="SUPFAM" id="SSF56219">
    <property type="entry name" value="DNase I-like"/>
    <property type="match status" value="1"/>
</dbReference>
<evidence type="ECO:0000256" key="9">
    <source>
        <dbReference type="SAM" id="SignalP"/>
    </source>
</evidence>
<keyword evidence="4" id="KW-0479">Metal-binding</keyword>
<sequence>MRKTLRTLGIASLVGLVAALAVAPSPATAASHRVTVMTWNIKGDDADMPAVAAFIRSHDPDILMIQEIQQSPDGVDGKPPIGNQVRELESALGSAYTGKLHFGRADHPGEACQTSSNNWVGNAIYTKFSKLSHVTYTLPRLKTCAEGATSVNRSLAGANFALPSGDNVVVWSTHLTVGMDGLAPTQRLQQAQFIESKLGHSDPLILGGDFNDLPGSATHNTFTSNGWTDAGASAGPTAGGSRIDWVMTKRATIHSASSPRPLWNGVLLSDHRPVIVDMTING</sequence>
<evidence type="ECO:0000256" key="4">
    <source>
        <dbReference type="ARBA" id="ARBA00022723"/>
    </source>
</evidence>
<dbReference type="InterPro" id="IPR036691">
    <property type="entry name" value="Endo/exonu/phosph_ase_sf"/>
</dbReference>
<evidence type="ECO:0000256" key="2">
    <source>
        <dbReference type="ARBA" id="ARBA00001946"/>
    </source>
</evidence>
<dbReference type="PANTHER" id="PTHR15822">
    <property type="entry name" value="TRAF AND TNF RECEPTOR-ASSOCIATED PROTEIN"/>
    <property type="match status" value="1"/>
</dbReference>
<name>A0ABT6ZE86_9MICO</name>
<evidence type="ECO:0000256" key="5">
    <source>
        <dbReference type="ARBA" id="ARBA00022763"/>
    </source>
</evidence>
<feature type="signal peptide" evidence="9">
    <location>
        <begin position="1"/>
        <end position="29"/>
    </location>
</feature>
<dbReference type="RefSeq" id="WP_283716098.1">
    <property type="nucleotide sequence ID" value="NZ_JASJND010000005.1"/>
</dbReference>
<keyword evidence="12" id="KW-1185">Reference proteome</keyword>
<evidence type="ECO:0000256" key="6">
    <source>
        <dbReference type="ARBA" id="ARBA00022801"/>
    </source>
</evidence>
<evidence type="ECO:0000313" key="12">
    <source>
        <dbReference type="Proteomes" id="UP001321481"/>
    </source>
</evidence>